<evidence type="ECO:0008006" key="3">
    <source>
        <dbReference type="Google" id="ProtNLM"/>
    </source>
</evidence>
<name>A0A174F7Y5_9FIRM</name>
<dbReference type="Pfam" id="PF14198">
    <property type="entry name" value="TnpV"/>
    <property type="match status" value="1"/>
</dbReference>
<dbReference type="EMBL" id="CYZK01000014">
    <property type="protein sequence ID" value="CUO45647.1"/>
    <property type="molecule type" value="Genomic_DNA"/>
</dbReference>
<evidence type="ECO:0000313" key="1">
    <source>
        <dbReference type="EMBL" id="CUO45647.1"/>
    </source>
</evidence>
<dbReference type="InterPro" id="IPR026989">
    <property type="entry name" value="TnpV"/>
</dbReference>
<sequence length="127" mass="15016">MSKLERIVHDDSNGLDYILVGEIYLPLIAVSEEKHDIGFYGSLHRNYLKDYKGGLYSYLTLTGELWTYLADLNEQCVEYRDFLMNQIMEQEGITEELKSRDQMEWVRRANNVRSRVDEIILNELVYV</sequence>
<dbReference type="Proteomes" id="UP000095362">
    <property type="component" value="Unassembled WGS sequence"/>
</dbReference>
<protein>
    <recommendedName>
        <fullName evidence="3">TnpV protein</fullName>
    </recommendedName>
</protein>
<dbReference type="RefSeq" id="WP_055261477.1">
    <property type="nucleotide sequence ID" value="NZ_CYZK01000014.1"/>
</dbReference>
<organism evidence="1 2">
    <name type="scientific">Coprococcus comes</name>
    <dbReference type="NCBI Taxonomy" id="410072"/>
    <lineage>
        <taxon>Bacteria</taxon>
        <taxon>Bacillati</taxon>
        <taxon>Bacillota</taxon>
        <taxon>Clostridia</taxon>
        <taxon>Lachnospirales</taxon>
        <taxon>Lachnospiraceae</taxon>
        <taxon>Coprococcus</taxon>
    </lineage>
</organism>
<accession>A0A174F7Y5</accession>
<proteinExistence type="predicted"/>
<gene>
    <name evidence="1" type="ORF">ERS852481_02110</name>
</gene>
<dbReference type="AlphaFoldDB" id="A0A174F7Y5"/>
<dbReference type="PaxDb" id="410072-ERS852525_01368"/>
<reference evidence="1 2" key="1">
    <citation type="submission" date="2015-09" db="EMBL/GenBank/DDBJ databases">
        <authorList>
            <consortium name="Pathogen Informatics"/>
        </authorList>
    </citation>
    <scope>NUCLEOTIDE SEQUENCE [LARGE SCALE GENOMIC DNA]</scope>
    <source>
        <strain evidence="1 2">2789STDY5834866</strain>
    </source>
</reference>
<evidence type="ECO:0000313" key="2">
    <source>
        <dbReference type="Proteomes" id="UP000095362"/>
    </source>
</evidence>
<dbReference type="STRING" id="410072.ERS852525_01368"/>